<comment type="caution">
    <text evidence="2">The sequence shown here is derived from an EMBL/GenBank/DDBJ whole genome shotgun (WGS) entry which is preliminary data.</text>
</comment>
<gene>
    <name evidence="2" type="ORF">PSHT_09954</name>
</gene>
<organism evidence="2 3">
    <name type="scientific">Puccinia striiformis</name>
    <dbReference type="NCBI Taxonomy" id="27350"/>
    <lineage>
        <taxon>Eukaryota</taxon>
        <taxon>Fungi</taxon>
        <taxon>Dikarya</taxon>
        <taxon>Basidiomycota</taxon>
        <taxon>Pucciniomycotina</taxon>
        <taxon>Pucciniomycetes</taxon>
        <taxon>Pucciniales</taxon>
        <taxon>Pucciniaceae</taxon>
        <taxon>Puccinia</taxon>
    </lineage>
</organism>
<reference evidence="3" key="3">
    <citation type="journal article" date="2018" name="Mol. Plant Microbe Interact.">
        <title>Genome sequence resources for the wheat stripe rust pathogen (Puccinia striiformis f. sp. tritici) and the barley stripe rust pathogen (Puccinia striiformis f. sp. hordei).</title>
        <authorList>
            <person name="Xia C."/>
            <person name="Wang M."/>
            <person name="Yin C."/>
            <person name="Cornejo O.E."/>
            <person name="Hulbert S.H."/>
            <person name="Chen X."/>
        </authorList>
    </citation>
    <scope>NUCLEOTIDE SEQUENCE [LARGE SCALE GENOMIC DNA]</scope>
    <source>
        <strain evidence="3">93TX-2</strain>
    </source>
</reference>
<reference evidence="3" key="2">
    <citation type="journal article" date="2018" name="BMC Genomics">
        <title>Genomic insights into host adaptation between the wheat stripe rust pathogen (Puccinia striiformis f. sp. tritici) and the barley stripe rust pathogen (Puccinia striiformis f. sp. hordei).</title>
        <authorList>
            <person name="Xia C."/>
            <person name="Wang M."/>
            <person name="Yin C."/>
            <person name="Cornejo O.E."/>
            <person name="Hulbert S.H."/>
            <person name="Chen X."/>
        </authorList>
    </citation>
    <scope>NUCLEOTIDE SEQUENCE [LARGE SCALE GENOMIC DNA]</scope>
    <source>
        <strain evidence="3">93TX-2</strain>
    </source>
</reference>
<name>A0A2S4VD31_9BASI</name>
<evidence type="ECO:0000256" key="1">
    <source>
        <dbReference type="SAM" id="MobiDB-lite"/>
    </source>
</evidence>
<reference evidence="2 3" key="1">
    <citation type="submission" date="2017-12" db="EMBL/GenBank/DDBJ databases">
        <title>Gene loss provides genomic basis for host adaptation in cereal stripe rust fungi.</title>
        <authorList>
            <person name="Xia C."/>
        </authorList>
    </citation>
    <scope>NUCLEOTIDE SEQUENCE [LARGE SCALE GENOMIC DNA]</scope>
    <source>
        <strain evidence="2 3">93TX-2</strain>
    </source>
</reference>
<accession>A0A2S4VD31</accession>
<evidence type="ECO:0000313" key="2">
    <source>
        <dbReference type="EMBL" id="POW07421.1"/>
    </source>
</evidence>
<feature type="region of interest" description="Disordered" evidence="1">
    <location>
        <begin position="97"/>
        <end position="116"/>
    </location>
</feature>
<proteinExistence type="predicted"/>
<dbReference type="EMBL" id="PKSM01000147">
    <property type="protein sequence ID" value="POW07421.1"/>
    <property type="molecule type" value="Genomic_DNA"/>
</dbReference>
<dbReference type="Proteomes" id="UP000238274">
    <property type="component" value="Unassembled WGS sequence"/>
</dbReference>
<sequence>MTSLLARSGHSRKVSILPHSVFFMIYAGNAAHDIGATKLQVSTRYCTLTQGPTGAFDCPEKDVQFFFPFASQAARPGNREIAKAIKAVLTPRLRCPERDSHRQVTRQRRPTSCIAQ</sequence>
<dbReference type="AlphaFoldDB" id="A0A2S4VD31"/>
<protein>
    <submittedName>
        <fullName evidence="2">Uncharacterized protein</fullName>
    </submittedName>
</protein>
<keyword evidence="3" id="KW-1185">Reference proteome</keyword>
<dbReference type="VEuPathDB" id="FungiDB:PSHT_09954"/>
<evidence type="ECO:0000313" key="3">
    <source>
        <dbReference type="Proteomes" id="UP000238274"/>
    </source>
</evidence>